<evidence type="ECO:0000256" key="8">
    <source>
        <dbReference type="ARBA" id="ARBA00023274"/>
    </source>
</evidence>
<gene>
    <name evidence="10" type="primary">ffh</name>
    <name evidence="12" type="ordered locus">Deipr_0774</name>
</gene>
<dbReference type="Gene3D" id="1.20.120.140">
    <property type="entry name" value="Signal recognition particle SRP54, nucleotide-binding domain"/>
    <property type="match status" value="1"/>
</dbReference>
<dbReference type="InterPro" id="IPR036225">
    <property type="entry name" value="SRP/SRP_N"/>
</dbReference>
<reference evidence="13" key="1">
    <citation type="submission" date="2011-02" db="EMBL/GenBank/DDBJ databases">
        <title>The complete sequence of chromosome of Deinococcus proteolyticus DSM 20540.</title>
        <authorList>
            <consortium name="US DOE Joint Genome Institute (JGI-PGF)"/>
            <person name="Lucas S."/>
            <person name="Copeland A."/>
            <person name="Lapidus A."/>
            <person name="Bruce D."/>
            <person name="Goodwin L."/>
            <person name="Pitluck S."/>
            <person name="Kyrpides N."/>
            <person name="Mavromatis K."/>
            <person name="Pagani I."/>
            <person name="Ivanova N."/>
            <person name="Ovchinnikova G."/>
            <person name="Zeytun A."/>
            <person name="Detter J.C."/>
            <person name="Han C."/>
            <person name="Land M."/>
            <person name="Hauser L."/>
            <person name="Markowitz V."/>
            <person name="Cheng J.-F."/>
            <person name="Hugenholtz P."/>
            <person name="Woyke T."/>
            <person name="Wu D."/>
            <person name="Pukall R."/>
            <person name="Steenblock K."/>
            <person name="Brambilla E."/>
            <person name="Klenk H.-P."/>
            <person name="Eisen J.A."/>
        </authorList>
    </citation>
    <scope>NUCLEOTIDE SEQUENCE [LARGE SCALE GENOMIC DNA]</scope>
    <source>
        <strain evidence="13">ATCC 35074 / DSM 20540 / JCM 6276 / NBRC 101906 / NCIMB 13154 / VKM Ac-1939 / CCM 2703 / MRP</strain>
    </source>
</reference>
<dbReference type="GO" id="GO:0003924">
    <property type="term" value="F:GTPase activity"/>
    <property type="evidence" value="ECO:0007669"/>
    <property type="project" value="UniProtKB-UniRule"/>
</dbReference>
<dbReference type="OrthoDB" id="9804720at2"/>
<evidence type="ECO:0000256" key="1">
    <source>
        <dbReference type="ARBA" id="ARBA00005450"/>
    </source>
</evidence>
<dbReference type="GO" id="GO:0006614">
    <property type="term" value="P:SRP-dependent cotranslational protein targeting to membrane"/>
    <property type="evidence" value="ECO:0007669"/>
    <property type="project" value="InterPro"/>
</dbReference>
<dbReference type="EMBL" id="CP002536">
    <property type="protein sequence ID" value="ADY25930.1"/>
    <property type="molecule type" value="Genomic_DNA"/>
</dbReference>
<dbReference type="GO" id="GO:0048500">
    <property type="term" value="C:signal recognition particle"/>
    <property type="evidence" value="ECO:0007669"/>
    <property type="project" value="UniProtKB-UniRule"/>
</dbReference>
<evidence type="ECO:0000256" key="10">
    <source>
        <dbReference type="HAMAP-Rule" id="MF_00306"/>
    </source>
</evidence>
<dbReference type="RefSeq" id="WP_013614539.1">
    <property type="nucleotide sequence ID" value="NC_015161.1"/>
</dbReference>
<keyword evidence="8 10" id="KW-0687">Ribonucleoprotein</keyword>
<comment type="catalytic activity">
    <reaction evidence="9 10">
        <text>GTP + H2O = GDP + phosphate + H(+)</text>
        <dbReference type="Rhea" id="RHEA:19669"/>
        <dbReference type="ChEBI" id="CHEBI:15377"/>
        <dbReference type="ChEBI" id="CHEBI:15378"/>
        <dbReference type="ChEBI" id="CHEBI:37565"/>
        <dbReference type="ChEBI" id="CHEBI:43474"/>
        <dbReference type="ChEBI" id="CHEBI:58189"/>
        <dbReference type="EC" id="3.6.5.4"/>
    </reaction>
</comment>
<dbReference type="SMART" id="SM00962">
    <property type="entry name" value="SRP54"/>
    <property type="match status" value="1"/>
</dbReference>
<dbReference type="SMART" id="SM00382">
    <property type="entry name" value="AAA"/>
    <property type="match status" value="1"/>
</dbReference>
<comment type="domain">
    <text evidence="10">Composed of three domains: the N-terminal N domain, which is responsible for interactions with the ribosome, the central G domain, which binds GTP, and the C-terminal M domain, which binds the RNA and the signal sequence of the RNC.</text>
</comment>
<evidence type="ECO:0000256" key="9">
    <source>
        <dbReference type="ARBA" id="ARBA00048027"/>
    </source>
</evidence>
<dbReference type="InterPro" id="IPR000897">
    <property type="entry name" value="SRP54_GTPase_dom"/>
</dbReference>
<dbReference type="eggNOG" id="COG0541">
    <property type="taxonomic scope" value="Bacteria"/>
</dbReference>
<dbReference type="InterPro" id="IPR027417">
    <property type="entry name" value="P-loop_NTPase"/>
</dbReference>
<evidence type="ECO:0000259" key="11">
    <source>
        <dbReference type="PROSITE" id="PS00300"/>
    </source>
</evidence>
<comment type="subunit">
    <text evidence="10">Part of the signal recognition particle protein translocation system, which is composed of SRP and FtsY.</text>
</comment>
<dbReference type="Pfam" id="PF02978">
    <property type="entry name" value="SRP_SPB"/>
    <property type="match status" value="1"/>
</dbReference>
<dbReference type="InterPro" id="IPR003593">
    <property type="entry name" value="AAA+_ATPase"/>
</dbReference>
<sequence>MFESLGNKLQDILAKVGGQDKLSEEQVKSTMREIRMALLEADVNFKVAKDFVATVSEQMVGQKVGGVSGELDAGQTIIKLVHDELVNMLGGDKAEPTLHKGRNVWFMVGLQGAGKTTSTGKLAQLYKKQGKRILLVAADTQRPAARDQLEVLARQVGVPVLKVEDGESPATTKARMEAQLAEKPADLVIVDTAGRLQVDAALMNELAALKQELQPTETMLVVDAMTGQEALNVAQNFDERVAVTGLIMTKLDGDARGGAALSARSVTGRPIYFAGVSEKLTGLEPFYPDRIAGRILGMGDVMGLIERAEAAQLTGPTDKQPGEFDLDDLLSQLRQIRRMGPIGELIKLIPGMSRALPEGFTIDEKQVQRIDAMISAMTLEERRNPRVINASRRERIAKGSGHEVADVNKLLKMHEQMKMMMKMLQGMQDGKMPNMPGMPGMGGLPGMPQRKGFRTPPKK</sequence>
<dbReference type="SUPFAM" id="SSF47446">
    <property type="entry name" value="Signal peptide-binding domain"/>
    <property type="match status" value="1"/>
</dbReference>
<organism evidence="12 13">
    <name type="scientific">Deinococcus proteolyticus (strain ATCC 35074 / DSM 20540 / JCM 6276 / NBRC 101906 / NCIMB 13154 / VKM Ac-1939 / CCM 2703 / MRP)</name>
    <dbReference type="NCBI Taxonomy" id="693977"/>
    <lineage>
        <taxon>Bacteria</taxon>
        <taxon>Thermotogati</taxon>
        <taxon>Deinococcota</taxon>
        <taxon>Deinococci</taxon>
        <taxon>Deinococcales</taxon>
        <taxon>Deinococcaceae</taxon>
        <taxon>Deinococcus</taxon>
    </lineage>
</organism>
<evidence type="ECO:0000256" key="3">
    <source>
        <dbReference type="ARBA" id="ARBA00022741"/>
    </source>
</evidence>
<dbReference type="PROSITE" id="PS00300">
    <property type="entry name" value="SRP54"/>
    <property type="match status" value="1"/>
</dbReference>
<dbReference type="PANTHER" id="PTHR11564">
    <property type="entry name" value="SIGNAL RECOGNITION PARTICLE 54K PROTEIN SRP54"/>
    <property type="match status" value="1"/>
</dbReference>
<feature type="binding site" evidence="10">
    <location>
        <begin position="191"/>
        <end position="195"/>
    </location>
    <ligand>
        <name>GTP</name>
        <dbReference type="ChEBI" id="CHEBI:37565"/>
    </ligand>
</feature>
<proteinExistence type="inferred from homology"/>
<dbReference type="InterPro" id="IPR004780">
    <property type="entry name" value="SRP"/>
</dbReference>
<protein>
    <recommendedName>
        <fullName evidence="10">Signal recognition particle protein</fullName>
        <ecNumber evidence="10">3.6.5.4</ecNumber>
    </recommendedName>
    <alternativeName>
        <fullName evidence="10">Fifty-four homolog</fullName>
    </alternativeName>
</protein>
<dbReference type="GO" id="GO:0005525">
    <property type="term" value="F:GTP binding"/>
    <property type="evidence" value="ECO:0007669"/>
    <property type="project" value="UniProtKB-UniRule"/>
</dbReference>
<evidence type="ECO:0000256" key="5">
    <source>
        <dbReference type="ARBA" id="ARBA00022884"/>
    </source>
</evidence>
<comment type="similarity">
    <text evidence="1 10">Belongs to the GTP-binding SRP family. SRP54 subfamily.</text>
</comment>
<dbReference type="InterPro" id="IPR013822">
    <property type="entry name" value="Signal_recog_particl_SRP54_hlx"/>
</dbReference>
<dbReference type="HOGENOM" id="CLU_009301_6_0_0"/>
<keyword evidence="5 10" id="KW-0694">RNA-binding</keyword>
<evidence type="ECO:0000313" key="12">
    <source>
        <dbReference type="EMBL" id="ADY25930.1"/>
    </source>
</evidence>
<dbReference type="InterPro" id="IPR022941">
    <property type="entry name" value="SRP54"/>
</dbReference>
<comment type="subcellular location">
    <subcellularLocation>
        <location evidence="10">Cytoplasm</location>
    </subcellularLocation>
    <text evidence="10">The SRP-RNC complex is targeted to the cytoplasmic membrane.</text>
</comment>
<dbReference type="KEGG" id="dpt:Deipr_0774"/>
<dbReference type="STRING" id="693977.Deipr_0774"/>
<dbReference type="InterPro" id="IPR004125">
    <property type="entry name" value="Signal_recog_particle_SRP54_M"/>
</dbReference>
<dbReference type="SMART" id="SM00963">
    <property type="entry name" value="SRP54_N"/>
    <property type="match status" value="1"/>
</dbReference>
<accession>F0RLU1</accession>
<keyword evidence="13" id="KW-1185">Reference proteome</keyword>
<feature type="domain" description="SRP54-type proteins GTP-binding" evidence="11">
    <location>
        <begin position="270"/>
        <end position="283"/>
    </location>
</feature>
<dbReference type="PANTHER" id="PTHR11564:SF5">
    <property type="entry name" value="SIGNAL RECOGNITION PARTICLE SUBUNIT SRP54"/>
    <property type="match status" value="1"/>
</dbReference>
<dbReference type="Proteomes" id="UP000007718">
    <property type="component" value="Chromosome"/>
</dbReference>
<evidence type="ECO:0000256" key="2">
    <source>
        <dbReference type="ARBA" id="ARBA00022490"/>
    </source>
</evidence>
<keyword evidence="7 10" id="KW-0733">Signal recognition particle</keyword>
<name>F0RLU1_DEIPM</name>
<keyword evidence="4 10" id="KW-0378">Hydrolase</keyword>
<keyword evidence="6 10" id="KW-0342">GTP-binding</keyword>
<dbReference type="Gene3D" id="3.40.50.300">
    <property type="entry name" value="P-loop containing nucleotide triphosphate hydrolases"/>
    <property type="match status" value="1"/>
</dbReference>
<dbReference type="SUPFAM" id="SSF52540">
    <property type="entry name" value="P-loop containing nucleoside triphosphate hydrolases"/>
    <property type="match status" value="1"/>
</dbReference>
<comment type="function">
    <text evidence="10">Involved in targeting and insertion of nascent membrane proteins into the cytoplasmic membrane. Binds to the hydrophobic signal sequence of the ribosome-nascent chain (RNC) as it emerges from the ribosomes. The SRP-RNC complex is then targeted to the cytoplasmic membrane where it interacts with the SRP receptor FtsY.</text>
</comment>
<dbReference type="Pfam" id="PF02881">
    <property type="entry name" value="SRP54_N"/>
    <property type="match status" value="1"/>
</dbReference>
<feature type="binding site" evidence="10">
    <location>
        <begin position="249"/>
        <end position="252"/>
    </location>
    <ligand>
        <name>GTP</name>
        <dbReference type="ChEBI" id="CHEBI:37565"/>
    </ligand>
</feature>
<evidence type="ECO:0000256" key="6">
    <source>
        <dbReference type="ARBA" id="ARBA00023134"/>
    </source>
</evidence>
<dbReference type="InterPro" id="IPR036891">
    <property type="entry name" value="Signal_recog_part_SRP54_M_sf"/>
</dbReference>
<evidence type="ECO:0000256" key="4">
    <source>
        <dbReference type="ARBA" id="ARBA00022801"/>
    </source>
</evidence>
<evidence type="ECO:0000313" key="13">
    <source>
        <dbReference type="Proteomes" id="UP000007718"/>
    </source>
</evidence>
<dbReference type="GO" id="GO:0008312">
    <property type="term" value="F:7S RNA binding"/>
    <property type="evidence" value="ECO:0007669"/>
    <property type="project" value="InterPro"/>
</dbReference>
<feature type="binding site" evidence="10">
    <location>
        <begin position="109"/>
        <end position="116"/>
    </location>
    <ligand>
        <name>GTP</name>
        <dbReference type="ChEBI" id="CHEBI:37565"/>
    </ligand>
</feature>
<dbReference type="Pfam" id="PF00448">
    <property type="entry name" value="SRP54"/>
    <property type="match status" value="1"/>
</dbReference>
<dbReference type="Gene3D" id="1.10.260.30">
    <property type="entry name" value="Signal recognition particle, SRP54 subunit, M-domain"/>
    <property type="match status" value="1"/>
</dbReference>
<dbReference type="EC" id="3.6.5.4" evidence="10"/>
<keyword evidence="3 10" id="KW-0547">Nucleotide-binding</keyword>
<dbReference type="SUPFAM" id="SSF47364">
    <property type="entry name" value="Domain of the SRP/SRP receptor G-proteins"/>
    <property type="match status" value="1"/>
</dbReference>
<dbReference type="CDD" id="cd18539">
    <property type="entry name" value="SRP_G"/>
    <property type="match status" value="1"/>
</dbReference>
<dbReference type="AlphaFoldDB" id="F0RLU1"/>
<dbReference type="InterPro" id="IPR042101">
    <property type="entry name" value="SRP54_N_sf"/>
</dbReference>
<dbReference type="NCBIfam" id="TIGR00959">
    <property type="entry name" value="ffh"/>
    <property type="match status" value="1"/>
</dbReference>
<evidence type="ECO:0000256" key="7">
    <source>
        <dbReference type="ARBA" id="ARBA00023135"/>
    </source>
</evidence>
<dbReference type="HAMAP" id="MF_00306">
    <property type="entry name" value="SRP54"/>
    <property type="match status" value="1"/>
</dbReference>
<reference evidence="12 13" key="2">
    <citation type="journal article" date="2012" name="Stand. Genomic Sci.">
        <title>Complete genome sequence of the orange-red pigmented, radioresistant Deinococcus proteolyticus type strain (MRP(T)).</title>
        <authorList>
            <person name="Copeland A."/>
            <person name="Zeytun A."/>
            <person name="Yassawong M."/>
            <person name="Nolan M."/>
            <person name="Lucas S."/>
            <person name="Hammon N."/>
            <person name="Deshpande S."/>
            <person name="Cheng J.F."/>
            <person name="Han C."/>
            <person name="Tapia R."/>
            <person name="Goodwin L.A."/>
            <person name="Pitluck S."/>
            <person name="Mavromatis K."/>
            <person name="Liolios K."/>
            <person name="Pagani I."/>
            <person name="Ivanova N."/>
            <person name="Mikhailova N."/>
            <person name="Pati A."/>
            <person name="Chen A."/>
            <person name="Palaniappan K."/>
            <person name="Land M."/>
            <person name="Hauser L."/>
            <person name="Jeffries C.D."/>
            <person name="Brambilla E.M."/>
            <person name="Rohde M."/>
            <person name="Sikorski J."/>
            <person name="Pukall R."/>
            <person name="Goker M."/>
            <person name="Detter J.C."/>
            <person name="Woyke T."/>
            <person name="Bristow J."/>
            <person name="Eisen J.A."/>
            <person name="Markowitz V."/>
            <person name="Hugenholtz P."/>
            <person name="Kyrpides N.C."/>
            <person name="Klenk H.P."/>
            <person name="Lapidus A."/>
        </authorList>
    </citation>
    <scope>NUCLEOTIDE SEQUENCE [LARGE SCALE GENOMIC DNA]</scope>
    <source>
        <strain evidence="13">ATCC 35074 / DSM 20540 / JCM 6276 / NBRC 101906 / NCIMB 13154 / VKM Ac-1939 / CCM 2703 / MRP</strain>
    </source>
</reference>
<keyword evidence="2 10" id="KW-0963">Cytoplasm</keyword>